<dbReference type="PANTHER" id="PTHR11409:SF39">
    <property type="entry name" value="ADENOSINE DEAMINASE 2"/>
    <property type="match status" value="1"/>
</dbReference>
<dbReference type="Proteomes" id="UP000479190">
    <property type="component" value="Unassembled WGS sequence"/>
</dbReference>
<dbReference type="InterPro" id="IPR036770">
    <property type="entry name" value="Ankyrin_rpt-contain_sf"/>
</dbReference>
<keyword evidence="11" id="KW-0040">ANK repeat</keyword>
<dbReference type="NCBIfam" id="TIGR01431">
    <property type="entry name" value="adm_rel"/>
    <property type="match status" value="1"/>
</dbReference>
<dbReference type="SUPFAM" id="SSF51556">
    <property type="entry name" value="Metallo-dependent hydrolases"/>
    <property type="match status" value="2"/>
</dbReference>
<dbReference type="InterPro" id="IPR008042">
    <property type="entry name" value="Retrotrans_Pao"/>
</dbReference>
<gene>
    <name evidence="14" type="ORF">TBRA_LOCUS11964</name>
</gene>
<evidence type="ECO:0000259" key="13">
    <source>
        <dbReference type="Pfam" id="PF00962"/>
    </source>
</evidence>
<evidence type="ECO:0000256" key="1">
    <source>
        <dbReference type="ARBA" id="ARBA00001947"/>
    </source>
</evidence>
<evidence type="ECO:0000313" key="15">
    <source>
        <dbReference type="Proteomes" id="UP000479190"/>
    </source>
</evidence>
<comment type="cofactor">
    <cofactor evidence="1">
        <name>Zn(2+)</name>
        <dbReference type="ChEBI" id="CHEBI:29105"/>
    </cofactor>
</comment>
<keyword evidence="15" id="KW-1185">Reference proteome</keyword>
<dbReference type="EC" id="3.5.4.4" evidence="4"/>
<comment type="subcellular location">
    <subcellularLocation>
        <location evidence="2">Secreted</location>
    </subcellularLocation>
</comment>
<keyword evidence="6" id="KW-0964">Secreted</keyword>
<dbReference type="InterPro" id="IPR006330">
    <property type="entry name" value="Ado/ade_deaminase"/>
</dbReference>
<evidence type="ECO:0000256" key="7">
    <source>
        <dbReference type="ARBA" id="ARBA00022723"/>
    </source>
</evidence>
<name>A0A6H5ITD4_9HYME</name>
<dbReference type="SUPFAM" id="SSF48403">
    <property type="entry name" value="Ankyrin repeat"/>
    <property type="match status" value="1"/>
</dbReference>
<comment type="similarity">
    <text evidence="3">Belongs to the metallo-dependent hydrolases superfamily. Adenosine and AMP deaminases family. ADGF subfamily.</text>
</comment>
<comment type="catalytic activity">
    <reaction evidence="10">
        <text>adenosine + H2O + H(+) = inosine + NH4(+)</text>
        <dbReference type="Rhea" id="RHEA:24408"/>
        <dbReference type="ChEBI" id="CHEBI:15377"/>
        <dbReference type="ChEBI" id="CHEBI:15378"/>
        <dbReference type="ChEBI" id="CHEBI:16335"/>
        <dbReference type="ChEBI" id="CHEBI:17596"/>
        <dbReference type="ChEBI" id="CHEBI:28938"/>
        <dbReference type="EC" id="3.5.4.4"/>
    </reaction>
</comment>
<evidence type="ECO:0000313" key="14">
    <source>
        <dbReference type="EMBL" id="CAB0040236.1"/>
    </source>
</evidence>
<dbReference type="Pfam" id="PF12796">
    <property type="entry name" value="Ank_2"/>
    <property type="match status" value="1"/>
</dbReference>
<organism evidence="14 15">
    <name type="scientific">Trichogramma brassicae</name>
    <dbReference type="NCBI Taxonomy" id="86971"/>
    <lineage>
        <taxon>Eukaryota</taxon>
        <taxon>Metazoa</taxon>
        <taxon>Ecdysozoa</taxon>
        <taxon>Arthropoda</taxon>
        <taxon>Hexapoda</taxon>
        <taxon>Insecta</taxon>
        <taxon>Pterygota</taxon>
        <taxon>Neoptera</taxon>
        <taxon>Endopterygota</taxon>
        <taxon>Hymenoptera</taxon>
        <taxon>Apocrita</taxon>
        <taxon>Proctotrupomorpha</taxon>
        <taxon>Chalcidoidea</taxon>
        <taxon>Trichogrammatidae</taxon>
        <taxon>Trichogramma</taxon>
    </lineage>
</organism>
<dbReference type="OrthoDB" id="7202371at2759"/>
<dbReference type="PROSITE" id="PS50088">
    <property type="entry name" value="ANK_REPEAT"/>
    <property type="match status" value="2"/>
</dbReference>
<dbReference type="FunFam" id="3.20.20.140:FF:000017">
    <property type="entry name" value="Adenosine deaminase 2"/>
    <property type="match status" value="1"/>
</dbReference>
<evidence type="ECO:0000256" key="9">
    <source>
        <dbReference type="ARBA" id="ARBA00022801"/>
    </source>
</evidence>
<evidence type="ECO:0000256" key="2">
    <source>
        <dbReference type="ARBA" id="ARBA00004613"/>
    </source>
</evidence>
<dbReference type="GO" id="GO:0046103">
    <property type="term" value="P:inosine biosynthetic process"/>
    <property type="evidence" value="ECO:0007669"/>
    <property type="project" value="TreeGrafter"/>
</dbReference>
<feature type="repeat" description="ANK" evidence="11">
    <location>
        <begin position="225"/>
        <end position="258"/>
    </location>
</feature>
<dbReference type="PROSITE" id="PS50297">
    <property type="entry name" value="ANK_REP_REGION"/>
    <property type="match status" value="2"/>
</dbReference>
<dbReference type="InterPro" id="IPR036397">
    <property type="entry name" value="RNaseH_sf"/>
</dbReference>
<keyword evidence="8" id="KW-0732">Signal</keyword>
<dbReference type="InterPro" id="IPR002110">
    <property type="entry name" value="Ankyrin_rpt"/>
</dbReference>
<evidence type="ECO:0000256" key="11">
    <source>
        <dbReference type="PROSITE-ProRule" id="PRU00023"/>
    </source>
</evidence>
<dbReference type="InterPro" id="IPR006331">
    <property type="entry name" value="ADGF"/>
</dbReference>
<dbReference type="GO" id="GO:0004000">
    <property type="term" value="F:adenosine deaminase activity"/>
    <property type="evidence" value="ECO:0007669"/>
    <property type="project" value="InterPro"/>
</dbReference>
<feature type="domain" description="Adenosine deaminase" evidence="13">
    <location>
        <begin position="68"/>
        <end position="161"/>
    </location>
</feature>
<dbReference type="Gene3D" id="3.20.20.140">
    <property type="entry name" value="Metal-dependent hydrolases"/>
    <property type="match status" value="2"/>
</dbReference>
<feature type="region of interest" description="Disordered" evidence="12">
    <location>
        <begin position="1"/>
        <end position="36"/>
    </location>
</feature>
<evidence type="ECO:0000256" key="10">
    <source>
        <dbReference type="ARBA" id="ARBA00047764"/>
    </source>
</evidence>
<evidence type="ECO:0000256" key="6">
    <source>
        <dbReference type="ARBA" id="ARBA00022525"/>
    </source>
</evidence>
<evidence type="ECO:0000256" key="5">
    <source>
        <dbReference type="ARBA" id="ARBA00018099"/>
    </source>
</evidence>
<dbReference type="SMART" id="SM00248">
    <property type="entry name" value="ANK"/>
    <property type="match status" value="6"/>
</dbReference>
<dbReference type="InterPro" id="IPR032466">
    <property type="entry name" value="Metal_Hydrolase"/>
</dbReference>
<dbReference type="InterPro" id="IPR001365">
    <property type="entry name" value="A_deaminase_dom"/>
</dbReference>
<dbReference type="GO" id="GO:0005615">
    <property type="term" value="C:extracellular space"/>
    <property type="evidence" value="ECO:0007669"/>
    <property type="project" value="InterPro"/>
</dbReference>
<sequence>MEGRISGPDHRFRSGRPGGHASLVAGLQGGARGHQGRDQLLFSTPARPTGTAGSRITISTTPSFALIKHPKLMEIVKEKKIVVEVSPISNQVLKLVGDMRNHPAAHFFATNLPVVITSDDPSLWGAKGLSYDFYEADLRALKQLALNSIKYSSLDKHEKLKAFKIFKQTWMEFVTELLKSSLFDVNFTDESGYTHFHAACQFSCEEAVRKFLEHGQDPNCIWTETGDSVLHVAVENALDSGIMEMLLRGGADPNLVNKKGLTPLHVKVKHDCEYEVVERFFQINDELNQLVQINARDKLGNTPLHLALKHARRYAKMFEMLLRKGADPTLANNEGSTPLHIICKNDIYDYDDFAESFFKINDELNQRVQVDARDNLDRTPLQWAVAGCLPNAVESLLNRGAELSSFIFPTSSQFDVCFKSDRYKNIRYYLGLASGLLAVIENLEKRGYELDRSDALIIMKLFNEYKLFEAMEDLDERWYDDENYEEARRRGGARAPAPVAEVVAPVARQAAPPARRRGGARAPVPAAEVAAPVALQAVPPARRRGGARAPAPVAEVVAPVALQAAPPVRRRAAPPARRRGGARAPAPVAEVVAPVALQDVPLVRRRAAPPARRRGGARAPAPVAEVVAPVALQAAPLAHRRVAELAAPLPSPIHRGASNVPLPAAVDDRAGAVRTYSDENRTADSEETPAQVCDFEDEEAELESEEDLERFNGALNVQDDAKKIPTKRELLGLVMSIFDPLGCLAPFTLQSRVIFQSVCDSKIGWDDELRSEEFNMWKMWLSKVEQISEVKIDRCYQNSSHQVSQAELHIFCDASARAYAAVAYWLFRLPDGKVHVSFIMSKCRIVSKKTTTTIPRLELQAALLAVRLKDLVQKEHEFKVTKVIFWSDSRTVLYCDVVKIPEVDLEEKITQENNNTFDSPNNFEDVAITNKENSNVYDSVDEQTSFEIIDENKSDNSADAGSESESILRFFFKRIDSSKTILSGIGLQESIRFSMESHIPSVEAADAALTTWTPRRFLPAQNFLRARESIEESKVFRLLQRMPKGGLFHAHSTALRSVDELMKYLDDPDLYICFRANDRIVFRFAAAAPEDTAQCAGWQLLRGLRRRNKYIDEEIRDQLLLDIDESTDINAVWDSFENVFDVISGIVKFRPIFEKYLYESMQELYDDGVMFMEIRTPFSALYDLNGNEYSPLQVAEIIQDVSKRFCASHPEFLGIKTIFSVFRGKSLEQVERAIDTYHEVKAKYPDFVLGFDLIGQEDKFNPLMFYSSQLQKLGENTQFFFHAGETNWYGQDSDYNLVDAILLNTKRIGHGYALIKHPKLLEIVKRKKIAIELNPISNQVLKLVADMRNHPASYLFAEDFPVVVSSDDPSIWGAKGLSYDFYEAFVGIMSSEADLRALKKLALNSITYSGLNEAEQLRALDIFAAQWSRFVAELPESPVCRRLQTSRA</sequence>
<evidence type="ECO:0000256" key="3">
    <source>
        <dbReference type="ARBA" id="ARBA00006083"/>
    </source>
</evidence>
<dbReference type="GO" id="GO:0003676">
    <property type="term" value="F:nucleic acid binding"/>
    <property type="evidence" value="ECO:0007669"/>
    <property type="project" value="InterPro"/>
</dbReference>
<dbReference type="GO" id="GO:0046872">
    <property type="term" value="F:metal ion binding"/>
    <property type="evidence" value="ECO:0007669"/>
    <property type="project" value="UniProtKB-KW"/>
</dbReference>
<proteinExistence type="inferred from homology"/>
<feature type="repeat" description="ANK" evidence="11">
    <location>
        <begin position="299"/>
        <end position="333"/>
    </location>
</feature>
<dbReference type="PANTHER" id="PTHR11409">
    <property type="entry name" value="ADENOSINE DEAMINASE"/>
    <property type="match status" value="1"/>
</dbReference>
<accession>A0A6H5ITD4</accession>
<dbReference type="CDD" id="cd01321">
    <property type="entry name" value="ADGF"/>
    <property type="match status" value="1"/>
</dbReference>
<dbReference type="Pfam" id="PF00962">
    <property type="entry name" value="A_deaminase"/>
    <property type="match status" value="2"/>
</dbReference>
<dbReference type="Pfam" id="PF05380">
    <property type="entry name" value="Peptidase_A17"/>
    <property type="match status" value="1"/>
</dbReference>
<dbReference type="Gene3D" id="3.30.420.10">
    <property type="entry name" value="Ribonuclease H-like superfamily/Ribonuclease H"/>
    <property type="match status" value="1"/>
</dbReference>
<evidence type="ECO:0000256" key="12">
    <source>
        <dbReference type="SAM" id="MobiDB-lite"/>
    </source>
</evidence>
<evidence type="ECO:0000256" key="4">
    <source>
        <dbReference type="ARBA" id="ARBA00012784"/>
    </source>
</evidence>
<feature type="domain" description="Adenosine deaminase" evidence="13">
    <location>
        <begin position="1130"/>
        <end position="1420"/>
    </location>
</feature>
<dbReference type="GO" id="GO:0006154">
    <property type="term" value="P:adenosine catabolic process"/>
    <property type="evidence" value="ECO:0007669"/>
    <property type="project" value="InterPro"/>
</dbReference>
<evidence type="ECO:0000256" key="8">
    <source>
        <dbReference type="ARBA" id="ARBA00022729"/>
    </source>
</evidence>
<reference evidence="14 15" key="1">
    <citation type="submission" date="2020-02" db="EMBL/GenBank/DDBJ databases">
        <authorList>
            <person name="Ferguson B K."/>
        </authorList>
    </citation>
    <scope>NUCLEOTIDE SEQUENCE [LARGE SCALE GENOMIC DNA]</scope>
</reference>
<protein>
    <recommendedName>
        <fullName evidence="5">Adenosine deaminase</fullName>
        <ecNumber evidence="4">3.5.4.4</ecNumber>
    </recommendedName>
</protein>
<keyword evidence="7" id="KW-0479">Metal-binding</keyword>
<dbReference type="Gene3D" id="1.25.40.20">
    <property type="entry name" value="Ankyrin repeat-containing domain"/>
    <property type="match status" value="2"/>
</dbReference>
<feature type="compositionally biased region" description="Basic and acidic residues" evidence="12">
    <location>
        <begin position="1"/>
        <end position="12"/>
    </location>
</feature>
<keyword evidence="9" id="KW-0378">Hydrolase</keyword>
<dbReference type="EMBL" id="CADCXV010001011">
    <property type="protein sequence ID" value="CAB0040236.1"/>
    <property type="molecule type" value="Genomic_DNA"/>
</dbReference>